<name>A0A6P5RDJ5_PRUAV</name>
<dbReference type="KEGG" id="pavi:110745255"/>
<dbReference type="RefSeq" id="XP_021801034.1">
    <property type="nucleotide sequence ID" value="XM_021945342.1"/>
</dbReference>
<dbReference type="Proteomes" id="UP000515124">
    <property type="component" value="Unplaced"/>
</dbReference>
<reference evidence="2" key="1">
    <citation type="submission" date="2025-08" db="UniProtKB">
        <authorList>
            <consortium name="RefSeq"/>
        </authorList>
    </citation>
    <scope>IDENTIFICATION</scope>
</reference>
<dbReference type="GeneID" id="110745255"/>
<evidence type="ECO:0000313" key="1">
    <source>
        <dbReference type="Proteomes" id="UP000515124"/>
    </source>
</evidence>
<sequence length="108" mass="12189">MEKGNPCVWQNLLGIWQITCGKYGGISQSKIPSLNPIIIGGILKISRAGEIVFAARQQRYLISVFYQDWEKKAGHPSFTGLISVFYQEWEKKAGHPSFADFAIYHLSI</sequence>
<dbReference type="AlphaFoldDB" id="A0A6P5RDJ5"/>
<protein>
    <submittedName>
        <fullName evidence="2">Uncharacterized protein LOC110745255</fullName>
    </submittedName>
</protein>
<organism evidence="1 2">
    <name type="scientific">Prunus avium</name>
    <name type="common">Cherry</name>
    <name type="synonym">Cerasus avium</name>
    <dbReference type="NCBI Taxonomy" id="42229"/>
    <lineage>
        <taxon>Eukaryota</taxon>
        <taxon>Viridiplantae</taxon>
        <taxon>Streptophyta</taxon>
        <taxon>Embryophyta</taxon>
        <taxon>Tracheophyta</taxon>
        <taxon>Spermatophyta</taxon>
        <taxon>Magnoliopsida</taxon>
        <taxon>eudicotyledons</taxon>
        <taxon>Gunneridae</taxon>
        <taxon>Pentapetalae</taxon>
        <taxon>rosids</taxon>
        <taxon>fabids</taxon>
        <taxon>Rosales</taxon>
        <taxon>Rosaceae</taxon>
        <taxon>Amygdaloideae</taxon>
        <taxon>Amygdaleae</taxon>
        <taxon>Prunus</taxon>
    </lineage>
</organism>
<keyword evidence="1" id="KW-1185">Reference proteome</keyword>
<evidence type="ECO:0000313" key="2">
    <source>
        <dbReference type="RefSeq" id="XP_021801034.1"/>
    </source>
</evidence>
<proteinExistence type="predicted"/>
<accession>A0A6P5RDJ5</accession>
<gene>
    <name evidence="2" type="primary">LOC110745255</name>
</gene>